<dbReference type="STRING" id="106549.A0A540LX77"/>
<dbReference type="Gene3D" id="1.10.472.10">
    <property type="entry name" value="Cyclin-like"/>
    <property type="match status" value="2"/>
</dbReference>
<gene>
    <name evidence="2" type="ORF">C1H46_023532</name>
</gene>
<dbReference type="SUPFAM" id="SSF47954">
    <property type="entry name" value="Cyclin-like"/>
    <property type="match status" value="1"/>
</dbReference>
<evidence type="ECO:0000313" key="2">
    <source>
        <dbReference type="EMBL" id="TQD90929.1"/>
    </source>
</evidence>
<dbReference type="Proteomes" id="UP000315295">
    <property type="component" value="Unassembled WGS sequence"/>
</dbReference>
<dbReference type="Pfam" id="PF02984">
    <property type="entry name" value="Cyclin_C"/>
    <property type="match status" value="1"/>
</dbReference>
<name>A0A540LX77_MALBA</name>
<dbReference type="InterPro" id="IPR036915">
    <property type="entry name" value="Cyclin-like_sf"/>
</dbReference>
<evidence type="ECO:0000259" key="1">
    <source>
        <dbReference type="Pfam" id="PF02984"/>
    </source>
</evidence>
<dbReference type="EMBL" id="VIEB01000438">
    <property type="protein sequence ID" value="TQD90929.1"/>
    <property type="molecule type" value="Genomic_DNA"/>
</dbReference>
<proteinExistence type="predicted"/>
<dbReference type="AlphaFoldDB" id="A0A540LX77"/>
<comment type="caution">
    <text evidence="2">The sequence shown here is derived from an EMBL/GenBank/DDBJ whole genome shotgun (WGS) entry which is preliminary data.</text>
</comment>
<reference evidence="2 3" key="1">
    <citation type="journal article" date="2019" name="G3 (Bethesda)">
        <title>Sequencing of a Wild Apple (Malus baccata) Genome Unravels the Differences Between Cultivated and Wild Apple Species Regarding Disease Resistance and Cold Tolerance.</title>
        <authorList>
            <person name="Chen X."/>
        </authorList>
    </citation>
    <scope>NUCLEOTIDE SEQUENCE [LARGE SCALE GENOMIC DNA]</scope>
    <source>
        <strain evidence="3">cv. Shandingzi</strain>
        <tissue evidence="2">Leaves</tissue>
    </source>
</reference>
<organism evidence="2 3">
    <name type="scientific">Malus baccata</name>
    <name type="common">Siberian crab apple</name>
    <name type="synonym">Pyrus baccata</name>
    <dbReference type="NCBI Taxonomy" id="106549"/>
    <lineage>
        <taxon>Eukaryota</taxon>
        <taxon>Viridiplantae</taxon>
        <taxon>Streptophyta</taxon>
        <taxon>Embryophyta</taxon>
        <taxon>Tracheophyta</taxon>
        <taxon>Spermatophyta</taxon>
        <taxon>Magnoliopsida</taxon>
        <taxon>eudicotyledons</taxon>
        <taxon>Gunneridae</taxon>
        <taxon>Pentapetalae</taxon>
        <taxon>rosids</taxon>
        <taxon>fabids</taxon>
        <taxon>Rosales</taxon>
        <taxon>Rosaceae</taxon>
        <taxon>Amygdaloideae</taxon>
        <taxon>Maleae</taxon>
        <taxon>Malus</taxon>
    </lineage>
</organism>
<evidence type="ECO:0000313" key="3">
    <source>
        <dbReference type="Proteomes" id="UP000315295"/>
    </source>
</evidence>
<dbReference type="InterPro" id="IPR004367">
    <property type="entry name" value="Cyclin_C-dom"/>
</dbReference>
<sequence length="213" mass="24426">MLAAKVGKIHKARIRHRTESGVEPQFLVLLLVLSSCGGDLLTSDIVFRYFKRLVSHVLRFIQKVTLPKIASQLRHTREKLQVKDSISAETYTRAQVLGMEKAFLKKLEFRLAAPTPYVLMLRFLKAAQSETKLEHLAFYLIELYLVEYEPLRINFSDRCLIVAETAEMVLRFHKAARGGSLKVTYEKYSSLDLRGVAAIKPLETLPLRFSSDW</sequence>
<protein>
    <recommendedName>
        <fullName evidence="1">Cyclin C-terminal domain-containing protein</fullName>
    </recommendedName>
</protein>
<keyword evidence="3" id="KW-1185">Reference proteome</keyword>
<accession>A0A540LX77</accession>
<feature type="domain" description="Cyclin C-terminal" evidence="1">
    <location>
        <begin position="114"/>
        <end position="153"/>
    </location>
</feature>